<keyword evidence="2" id="KW-0732">Signal</keyword>
<protein>
    <recommendedName>
        <fullName evidence="5">Glycine zipper family protein</fullName>
    </recommendedName>
</protein>
<feature type="chain" id="PRO_5047413603" description="Glycine zipper family protein" evidence="2">
    <location>
        <begin position="22"/>
        <end position="263"/>
    </location>
</feature>
<evidence type="ECO:0000256" key="1">
    <source>
        <dbReference type="SAM" id="MobiDB-lite"/>
    </source>
</evidence>
<dbReference type="EMBL" id="JAUFQU010000001">
    <property type="protein sequence ID" value="MDN3707792.1"/>
    <property type="molecule type" value="Genomic_DNA"/>
</dbReference>
<feature type="compositionally biased region" description="Polar residues" evidence="1">
    <location>
        <begin position="23"/>
        <end position="34"/>
    </location>
</feature>
<evidence type="ECO:0000313" key="4">
    <source>
        <dbReference type="Proteomes" id="UP001242368"/>
    </source>
</evidence>
<accession>A0ABT8CTF0</accession>
<sequence>MKKIKLLSMGTVLFLAFSCTTNDSSVESGNNVSTRAAAEGDKNPYSYVGKDHNTFLAEQRANGTNTMEQLVENAFTYAEEREYETAALSKDDMVAIANQAMDSSFEYSDIEGFAAKYNLSSNVVNNLNKLSDVLNNQDVQTPTELLNDLTALENSYLTGKFSETDKAYLLSTIAVAKSSTQYWLDFYNIAEDGSEPNNGEGAPQARIRWFARIFGAVVSDVIGAVLGAGAGTLVAGPAGTVAGAYIGAAAASGGVQFMVDDNL</sequence>
<evidence type="ECO:0008006" key="5">
    <source>
        <dbReference type="Google" id="ProtNLM"/>
    </source>
</evidence>
<dbReference type="PROSITE" id="PS51257">
    <property type="entry name" value="PROKAR_LIPOPROTEIN"/>
    <property type="match status" value="1"/>
</dbReference>
<keyword evidence="4" id="KW-1185">Reference proteome</keyword>
<dbReference type="Proteomes" id="UP001242368">
    <property type="component" value="Unassembled WGS sequence"/>
</dbReference>
<feature type="signal peptide" evidence="2">
    <location>
        <begin position="1"/>
        <end position="21"/>
    </location>
</feature>
<comment type="caution">
    <text evidence="3">The sequence shown here is derived from an EMBL/GenBank/DDBJ whole genome shotgun (WGS) entry which is preliminary data.</text>
</comment>
<name>A0ABT8CTF0_9FLAO</name>
<dbReference type="RefSeq" id="WP_290363746.1">
    <property type="nucleotide sequence ID" value="NZ_JAUFQU010000001.1"/>
</dbReference>
<feature type="region of interest" description="Disordered" evidence="1">
    <location>
        <begin position="23"/>
        <end position="43"/>
    </location>
</feature>
<proteinExistence type="predicted"/>
<organism evidence="3 4">
    <name type="scientific">Paenimyroides ceti</name>
    <dbReference type="NCBI Taxonomy" id="395087"/>
    <lineage>
        <taxon>Bacteria</taxon>
        <taxon>Pseudomonadati</taxon>
        <taxon>Bacteroidota</taxon>
        <taxon>Flavobacteriia</taxon>
        <taxon>Flavobacteriales</taxon>
        <taxon>Flavobacteriaceae</taxon>
        <taxon>Paenimyroides</taxon>
    </lineage>
</organism>
<reference evidence="4" key="1">
    <citation type="journal article" date="2019" name="Int. J. Syst. Evol. Microbiol.">
        <title>The Global Catalogue of Microorganisms (GCM) 10K type strain sequencing project: providing services to taxonomists for standard genome sequencing and annotation.</title>
        <authorList>
            <consortium name="The Broad Institute Genomics Platform"/>
            <consortium name="The Broad Institute Genome Sequencing Center for Infectious Disease"/>
            <person name="Wu L."/>
            <person name="Ma J."/>
        </authorList>
    </citation>
    <scope>NUCLEOTIDE SEQUENCE [LARGE SCALE GENOMIC DNA]</scope>
    <source>
        <strain evidence="4">CECT 7184</strain>
    </source>
</reference>
<evidence type="ECO:0000313" key="3">
    <source>
        <dbReference type="EMBL" id="MDN3707792.1"/>
    </source>
</evidence>
<gene>
    <name evidence="3" type="ORF">QW060_11785</name>
</gene>
<evidence type="ECO:0000256" key="2">
    <source>
        <dbReference type="SAM" id="SignalP"/>
    </source>
</evidence>